<feature type="region of interest" description="Disordered" evidence="1">
    <location>
        <begin position="1"/>
        <end position="21"/>
    </location>
</feature>
<evidence type="ECO:0000313" key="2">
    <source>
        <dbReference type="EMBL" id="VXD22944.1"/>
    </source>
</evidence>
<evidence type="ECO:0000313" key="3">
    <source>
        <dbReference type="Proteomes" id="UP000184550"/>
    </source>
</evidence>
<keyword evidence="3" id="KW-1185">Reference proteome</keyword>
<reference evidence="2" key="1">
    <citation type="submission" date="2019-10" db="EMBL/GenBank/DDBJ databases">
        <authorList>
            <consortium name="Genoscope - CEA"/>
            <person name="William W."/>
        </authorList>
    </citation>
    <scope>NUCLEOTIDE SEQUENCE [LARGE SCALE GENOMIC DNA]</scope>
    <source>
        <strain evidence="2">BBR_PRJEB10992</strain>
    </source>
</reference>
<sequence length="21" mass="2548">MRIETSLRQQPRQLLQPNNPQ</sequence>
<dbReference type="Proteomes" id="UP000184550">
    <property type="component" value="Unassembled WGS sequence"/>
</dbReference>
<feature type="compositionally biased region" description="Low complexity" evidence="1">
    <location>
        <begin position="7"/>
        <end position="21"/>
    </location>
</feature>
<name>A0A7Z9BVC3_9CYAN</name>
<proteinExistence type="predicted"/>
<dbReference type="EMBL" id="CZCU02000153">
    <property type="protein sequence ID" value="VXD22944.1"/>
    <property type="molecule type" value="Genomic_DNA"/>
</dbReference>
<dbReference type="AlphaFoldDB" id="A0A7Z9BVC3"/>
<organism evidence="2 3">
    <name type="scientific">Planktothrix serta PCC 8927</name>
    <dbReference type="NCBI Taxonomy" id="671068"/>
    <lineage>
        <taxon>Bacteria</taxon>
        <taxon>Bacillati</taxon>
        <taxon>Cyanobacteriota</taxon>
        <taxon>Cyanophyceae</taxon>
        <taxon>Oscillatoriophycideae</taxon>
        <taxon>Oscillatoriales</taxon>
        <taxon>Microcoleaceae</taxon>
        <taxon>Planktothrix</taxon>
    </lineage>
</organism>
<comment type="caution">
    <text evidence="2">The sequence shown here is derived from an EMBL/GenBank/DDBJ whole genome shotgun (WGS) entry which is preliminary data.</text>
</comment>
<evidence type="ECO:0000256" key="1">
    <source>
        <dbReference type="SAM" id="MobiDB-lite"/>
    </source>
</evidence>
<protein>
    <submittedName>
        <fullName evidence="2">Uncharacterized protein</fullName>
    </submittedName>
</protein>
<gene>
    <name evidence="2" type="ORF">PL8927_760188</name>
</gene>
<accession>A0A7Z9BVC3</accession>